<dbReference type="InterPro" id="IPR012677">
    <property type="entry name" value="Nucleotide-bd_a/b_plait_sf"/>
</dbReference>
<name>A0A8K0CC75_IGNLU</name>
<feature type="domain" description="RRM" evidence="8">
    <location>
        <begin position="357"/>
        <end position="439"/>
    </location>
</feature>
<comment type="caution">
    <text evidence="9">The sequence shown here is derived from an EMBL/GenBank/DDBJ whole genome shotgun (WGS) entry which is preliminary data.</text>
</comment>
<dbReference type="PANTHER" id="PTHR16105">
    <property type="entry name" value="RNA-BINDING REGION-CONTAINING PROTEIN 3"/>
    <property type="match status" value="1"/>
</dbReference>
<dbReference type="SMART" id="SM00360">
    <property type="entry name" value="RRM"/>
    <property type="match status" value="2"/>
</dbReference>
<dbReference type="AlphaFoldDB" id="A0A8K0CC75"/>
<proteinExistence type="predicted"/>
<accession>A0A8K0CC75</accession>
<evidence type="ECO:0000256" key="4">
    <source>
        <dbReference type="ARBA" id="ARBA00022884"/>
    </source>
</evidence>
<dbReference type="GO" id="GO:0097157">
    <property type="term" value="F:pre-mRNA intronic binding"/>
    <property type="evidence" value="ECO:0007669"/>
    <property type="project" value="TreeGrafter"/>
</dbReference>
<evidence type="ECO:0000256" key="7">
    <source>
        <dbReference type="SAM" id="MobiDB-lite"/>
    </source>
</evidence>
<keyword evidence="3" id="KW-0677">Repeat</keyword>
<dbReference type="FunFam" id="3.30.70.330:FF:000207">
    <property type="entry name" value="RNA-binding region (RNP1, RRM)-containing 3"/>
    <property type="match status" value="1"/>
</dbReference>
<dbReference type="GO" id="GO:0000398">
    <property type="term" value="P:mRNA splicing, via spliceosome"/>
    <property type="evidence" value="ECO:0007669"/>
    <property type="project" value="TreeGrafter"/>
</dbReference>
<keyword evidence="10" id="KW-1185">Reference proteome</keyword>
<dbReference type="InterPro" id="IPR045164">
    <property type="entry name" value="RBM41/RNPC3"/>
</dbReference>
<dbReference type="SUPFAM" id="SSF54928">
    <property type="entry name" value="RNA-binding domain, RBD"/>
    <property type="match status" value="1"/>
</dbReference>
<evidence type="ECO:0000313" key="9">
    <source>
        <dbReference type="EMBL" id="KAF2881020.1"/>
    </source>
</evidence>
<dbReference type="GO" id="GO:0030626">
    <property type="term" value="F:U12 snRNA binding"/>
    <property type="evidence" value="ECO:0007669"/>
    <property type="project" value="TreeGrafter"/>
</dbReference>
<evidence type="ECO:0000256" key="3">
    <source>
        <dbReference type="ARBA" id="ARBA00022737"/>
    </source>
</evidence>
<dbReference type="Proteomes" id="UP000801492">
    <property type="component" value="Unassembled WGS sequence"/>
</dbReference>
<dbReference type="OrthoDB" id="448399at2759"/>
<evidence type="ECO:0000313" key="10">
    <source>
        <dbReference type="Proteomes" id="UP000801492"/>
    </source>
</evidence>
<protein>
    <recommendedName>
        <fullName evidence="2">RNA-binding region-containing protein 3</fullName>
    </recommendedName>
</protein>
<evidence type="ECO:0000259" key="8">
    <source>
        <dbReference type="PROSITE" id="PS50102"/>
    </source>
</evidence>
<evidence type="ECO:0000256" key="5">
    <source>
        <dbReference type="ARBA" id="ARBA00023242"/>
    </source>
</evidence>
<dbReference type="InterPro" id="IPR035979">
    <property type="entry name" value="RBD_domain_sf"/>
</dbReference>
<dbReference type="CDD" id="cd12239">
    <property type="entry name" value="RRM2_RBM40_like"/>
    <property type="match status" value="1"/>
</dbReference>
<evidence type="ECO:0000256" key="1">
    <source>
        <dbReference type="ARBA" id="ARBA00004123"/>
    </source>
</evidence>
<organism evidence="9 10">
    <name type="scientific">Ignelater luminosus</name>
    <name type="common">Cucubano</name>
    <name type="synonym">Pyrophorus luminosus</name>
    <dbReference type="NCBI Taxonomy" id="2038154"/>
    <lineage>
        <taxon>Eukaryota</taxon>
        <taxon>Metazoa</taxon>
        <taxon>Ecdysozoa</taxon>
        <taxon>Arthropoda</taxon>
        <taxon>Hexapoda</taxon>
        <taxon>Insecta</taxon>
        <taxon>Pterygota</taxon>
        <taxon>Neoptera</taxon>
        <taxon>Endopterygota</taxon>
        <taxon>Coleoptera</taxon>
        <taxon>Polyphaga</taxon>
        <taxon>Elateriformia</taxon>
        <taxon>Elateroidea</taxon>
        <taxon>Elateridae</taxon>
        <taxon>Agrypninae</taxon>
        <taxon>Pyrophorini</taxon>
        <taxon>Ignelater</taxon>
    </lineage>
</organism>
<dbReference type="Gene3D" id="3.30.70.330">
    <property type="match status" value="2"/>
</dbReference>
<dbReference type="PANTHER" id="PTHR16105:SF0">
    <property type="entry name" value="RNA-BINDING REGION-CONTAINING PROTEIN 3"/>
    <property type="match status" value="1"/>
</dbReference>
<feature type="region of interest" description="Disordered" evidence="7">
    <location>
        <begin position="191"/>
        <end position="228"/>
    </location>
</feature>
<keyword evidence="4 6" id="KW-0694">RNA-binding</keyword>
<dbReference type="InterPro" id="IPR000504">
    <property type="entry name" value="RRM_dom"/>
</dbReference>
<evidence type="ECO:0000256" key="6">
    <source>
        <dbReference type="PROSITE-ProRule" id="PRU00176"/>
    </source>
</evidence>
<keyword evidence="5" id="KW-0539">Nucleus</keyword>
<reference evidence="9" key="1">
    <citation type="submission" date="2019-08" db="EMBL/GenBank/DDBJ databases">
        <title>The genome of the North American firefly Photinus pyralis.</title>
        <authorList>
            <consortium name="Photinus pyralis genome working group"/>
            <person name="Fallon T.R."/>
            <person name="Sander Lower S.E."/>
            <person name="Weng J.-K."/>
        </authorList>
    </citation>
    <scope>NUCLEOTIDE SEQUENCE</scope>
    <source>
        <strain evidence="9">TRF0915ILg1</strain>
        <tissue evidence="9">Whole body</tissue>
    </source>
</reference>
<comment type="subcellular location">
    <subcellularLocation>
        <location evidence="1">Nucleus</location>
    </subcellularLocation>
</comment>
<dbReference type="EMBL" id="VTPC01090876">
    <property type="protein sequence ID" value="KAF2881020.1"/>
    <property type="molecule type" value="Genomic_DNA"/>
</dbReference>
<dbReference type="PROSITE" id="PS50102">
    <property type="entry name" value="RRM"/>
    <property type="match status" value="1"/>
</dbReference>
<dbReference type="Pfam" id="PF00076">
    <property type="entry name" value="RRM_1"/>
    <property type="match status" value="1"/>
</dbReference>
<evidence type="ECO:0000256" key="2">
    <source>
        <dbReference type="ARBA" id="ARBA00020364"/>
    </source>
</evidence>
<gene>
    <name evidence="9" type="ORF">ILUMI_25168</name>
</gene>
<sequence length="444" mass="50561">MVCEDILRIKNLPKELSTSEKEDFLLHFGATQVKILTSNMKQKSTAYAKFTSKEIAKTVMLRLHQITVLTNRLCVEYAEHDFTEDPIKRRPIESSEVDNKKHFKSFINKLNAWNSSVSFYQPPPPYLKYVYPKPNRATINNIAHALASVPKFYTQVLHLMNKMNLPPPFSDVPDPPQMQHRVAPVMQPRAVLPQQGHPKSTEASSESEIESDLESSNKREIIPKKRTLSQKKVVKRPKFIKPNVAQANTSMKNPERSEDVFEKVDMQSQKKIEVKVSADSLEQAKANQPEENVGSFGIMASVERPSSPEKEADVDSLDKVDNSPVITEEELAANRIPTKDLNILPVFKNYHPGAPTCRLYIKNIAKTVELKELEFIYRRYIEDLENKESQFDIKLMQEGKMKGQAFVTLDSVQLAQKAIKETNGYILKDKPLVVVFARSAVPKK</sequence>
<dbReference type="GO" id="GO:0005689">
    <property type="term" value="C:U12-type spliceosomal complex"/>
    <property type="evidence" value="ECO:0007669"/>
    <property type="project" value="TreeGrafter"/>
</dbReference>